<evidence type="ECO:0000256" key="6">
    <source>
        <dbReference type="SAM" id="MobiDB-lite"/>
    </source>
</evidence>
<keyword evidence="7" id="KW-1133">Transmembrane helix</keyword>
<dbReference type="Pfam" id="PF13462">
    <property type="entry name" value="Thioredoxin_4"/>
    <property type="match status" value="1"/>
</dbReference>
<keyword evidence="3" id="KW-0560">Oxidoreductase</keyword>
<feature type="region of interest" description="Disordered" evidence="6">
    <location>
        <begin position="258"/>
        <end position="384"/>
    </location>
</feature>
<accession>A0ABS7QXD5</accession>
<dbReference type="RefSeq" id="WP_222980126.1">
    <property type="nucleotide sequence ID" value="NZ_JAINVZ010000016.1"/>
</dbReference>
<feature type="compositionally biased region" description="Gly residues" evidence="6">
    <location>
        <begin position="329"/>
        <end position="354"/>
    </location>
</feature>
<comment type="similarity">
    <text evidence="1">Belongs to the thioredoxin family. DsbA subfamily.</text>
</comment>
<feature type="compositionally biased region" description="Gly residues" evidence="6">
    <location>
        <begin position="369"/>
        <end position="384"/>
    </location>
</feature>
<gene>
    <name evidence="9" type="ORF">K7472_21385</name>
</gene>
<evidence type="ECO:0000256" key="7">
    <source>
        <dbReference type="SAM" id="Phobius"/>
    </source>
</evidence>
<feature type="compositionally biased region" description="Basic and acidic residues" evidence="6">
    <location>
        <begin position="1"/>
        <end position="24"/>
    </location>
</feature>
<keyword evidence="2" id="KW-0732">Signal</keyword>
<evidence type="ECO:0000313" key="9">
    <source>
        <dbReference type="EMBL" id="MBY8887371.1"/>
    </source>
</evidence>
<keyword evidence="7" id="KW-0812">Transmembrane</keyword>
<dbReference type="SUPFAM" id="SSF52833">
    <property type="entry name" value="Thioredoxin-like"/>
    <property type="match status" value="1"/>
</dbReference>
<evidence type="ECO:0000256" key="4">
    <source>
        <dbReference type="ARBA" id="ARBA00023157"/>
    </source>
</evidence>
<feature type="region of interest" description="Disordered" evidence="6">
    <location>
        <begin position="1"/>
        <end position="25"/>
    </location>
</feature>
<keyword evidence="7" id="KW-0472">Membrane</keyword>
<feature type="compositionally biased region" description="Low complexity" evidence="6">
    <location>
        <begin position="262"/>
        <end position="328"/>
    </location>
</feature>
<dbReference type="PANTHER" id="PTHR13887:SF14">
    <property type="entry name" value="DISULFIDE BOND FORMATION PROTEIN D"/>
    <property type="match status" value="1"/>
</dbReference>
<sequence length="384" mass="38552">MTENNRDAKRSARERMQQEREREKARAKRKRAALVGGSIVAVLVVAAVIGVVVANNKSGSSSGPVAAPPGATGKDDLAIPVGAANAPSTLTVYEDFRCPACDAFEKTYRTTVHQLMDSGQLRGEYHLVRLIDGNLGGTGSLNAGNAAACAQAEGRFRAYHDVLYDNQPNEEDDKFADKNYLIQLAGKVPGLKTPAFTSCVDKGTYNTWVNKSNADFNSAGFGSTPTILLNGKNIYNNQSNPLTPDKLKAMVAAANKGKPLGSVSPSPASAPQPGAASPTRTGTASRGTEGTEGTTGTRSGATAGTGPGLEPRTGTGERTGSGERTVTGTGTGTGPETGSGTGAGTGSGAGGSGVAGPARSGGEAPEQGTGAGGAAVPGSAVGTG</sequence>
<evidence type="ECO:0000256" key="5">
    <source>
        <dbReference type="ARBA" id="ARBA00023284"/>
    </source>
</evidence>
<dbReference type="EMBL" id="JAINVZ010000016">
    <property type="protein sequence ID" value="MBY8887371.1"/>
    <property type="molecule type" value="Genomic_DNA"/>
</dbReference>
<evidence type="ECO:0000256" key="2">
    <source>
        <dbReference type="ARBA" id="ARBA00022729"/>
    </source>
</evidence>
<name>A0ABS7QXD5_9ACTN</name>
<feature type="transmembrane region" description="Helical" evidence="7">
    <location>
        <begin position="32"/>
        <end position="54"/>
    </location>
</feature>
<feature type="domain" description="Thioredoxin-like fold" evidence="8">
    <location>
        <begin position="81"/>
        <end position="251"/>
    </location>
</feature>
<protein>
    <submittedName>
        <fullName evidence="9">DsbA family protein</fullName>
    </submittedName>
</protein>
<dbReference type="Proteomes" id="UP001198565">
    <property type="component" value="Unassembled WGS sequence"/>
</dbReference>
<evidence type="ECO:0000256" key="3">
    <source>
        <dbReference type="ARBA" id="ARBA00023002"/>
    </source>
</evidence>
<comment type="caution">
    <text evidence="9">The sequence shown here is derived from an EMBL/GenBank/DDBJ whole genome shotgun (WGS) entry which is preliminary data.</text>
</comment>
<keyword evidence="5" id="KW-0676">Redox-active center</keyword>
<proteinExistence type="inferred from homology"/>
<keyword evidence="10" id="KW-1185">Reference proteome</keyword>
<evidence type="ECO:0000256" key="1">
    <source>
        <dbReference type="ARBA" id="ARBA00005791"/>
    </source>
</evidence>
<dbReference type="InterPro" id="IPR036249">
    <property type="entry name" value="Thioredoxin-like_sf"/>
</dbReference>
<dbReference type="InterPro" id="IPR012336">
    <property type="entry name" value="Thioredoxin-like_fold"/>
</dbReference>
<evidence type="ECO:0000259" key="8">
    <source>
        <dbReference type="Pfam" id="PF13462"/>
    </source>
</evidence>
<organism evidence="9 10">
    <name type="scientific">Streptantibioticus parmotrematis</name>
    <dbReference type="NCBI Taxonomy" id="2873249"/>
    <lineage>
        <taxon>Bacteria</taxon>
        <taxon>Bacillati</taxon>
        <taxon>Actinomycetota</taxon>
        <taxon>Actinomycetes</taxon>
        <taxon>Kitasatosporales</taxon>
        <taxon>Streptomycetaceae</taxon>
        <taxon>Streptantibioticus</taxon>
    </lineage>
</organism>
<dbReference type="Gene3D" id="3.40.30.10">
    <property type="entry name" value="Glutaredoxin"/>
    <property type="match status" value="1"/>
</dbReference>
<reference evidence="9 10" key="1">
    <citation type="submission" date="2021-08" db="EMBL/GenBank/DDBJ databases">
        <title>Streptomyces sp. PTM05 isolated from lichen.</title>
        <authorList>
            <person name="Somphong A."/>
            <person name="Phongsopitanun W."/>
            <person name="Tanasupawat S."/>
        </authorList>
    </citation>
    <scope>NUCLEOTIDE SEQUENCE [LARGE SCALE GENOMIC DNA]</scope>
    <source>
        <strain evidence="9 10">Ptm05</strain>
    </source>
</reference>
<evidence type="ECO:0000313" key="10">
    <source>
        <dbReference type="Proteomes" id="UP001198565"/>
    </source>
</evidence>
<dbReference type="PANTHER" id="PTHR13887">
    <property type="entry name" value="GLUTATHIONE S-TRANSFERASE KAPPA"/>
    <property type="match status" value="1"/>
</dbReference>
<keyword evidence="4" id="KW-1015">Disulfide bond</keyword>